<dbReference type="OrthoDB" id="5694214at2"/>
<feature type="domain" description="RagB/SusD" evidence="6">
    <location>
        <begin position="270"/>
        <end position="519"/>
    </location>
</feature>
<evidence type="ECO:0000256" key="1">
    <source>
        <dbReference type="ARBA" id="ARBA00004442"/>
    </source>
</evidence>
<organism evidence="7 8">
    <name type="scientific">Urechidicola croceus</name>
    <dbReference type="NCBI Taxonomy" id="1850246"/>
    <lineage>
        <taxon>Bacteria</taxon>
        <taxon>Pseudomonadati</taxon>
        <taxon>Bacteroidota</taxon>
        <taxon>Flavobacteriia</taxon>
        <taxon>Flavobacteriales</taxon>
        <taxon>Flavobacteriaceae</taxon>
        <taxon>Urechidicola</taxon>
    </lineage>
</organism>
<dbReference type="GO" id="GO:0009279">
    <property type="term" value="C:cell outer membrane"/>
    <property type="evidence" value="ECO:0007669"/>
    <property type="project" value="UniProtKB-SubCell"/>
</dbReference>
<keyword evidence="3" id="KW-0732">Signal</keyword>
<dbReference type="InterPro" id="IPR011990">
    <property type="entry name" value="TPR-like_helical_dom_sf"/>
</dbReference>
<comment type="similarity">
    <text evidence="2">Belongs to the SusD family.</text>
</comment>
<keyword evidence="5" id="KW-0998">Cell outer membrane</keyword>
<proteinExistence type="inferred from homology"/>
<dbReference type="AlphaFoldDB" id="A0A1D8PAE6"/>
<protein>
    <submittedName>
        <fullName evidence="7">RagB/SusD family nutrient uptake outer membrane protein</fullName>
    </submittedName>
</protein>
<dbReference type="RefSeq" id="WP_070237710.1">
    <property type="nucleotide sequence ID" value="NZ_CP017478.1"/>
</dbReference>
<evidence type="ECO:0000259" key="6">
    <source>
        <dbReference type="Pfam" id="PF07980"/>
    </source>
</evidence>
<evidence type="ECO:0000256" key="3">
    <source>
        <dbReference type="ARBA" id="ARBA00022729"/>
    </source>
</evidence>
<dbReference type="Pfam" id="PF07980">
    <property type="entry name" value="SusD_RagB"/>
    <property type="match status" value="1"/>
</dbReference>
<dbReference type="PROSITE" id="PS51257">
    <property type="entry name" value="PROKAR_LIPOPROTEIN"/>
    <property type="match status" value="1"/>
</dbReference>
<keyword evidence="8" id="KW-1185">Reference proteome</keyword>
<dbReference type="Gene3D" id="1.25.40.390">
    <property type="match status" value="1"/>
</dbReference>
<sequence length="519" mass="57068">MKIKQIKKYLLLSLSTIFIISCTNLEIEGTDSIIDTSTDGGFDGVEDVESSLTNIYNGLNRIGDQANIYAISEVSTDELLIPTRGTDWGDNGIWRTLHQHTWDANHQHILTAWNNWNSTIFGASEIIDSRSNANAEQIALASFARAYAMFIIMDNFGQVPFRAPDEGPEINPMVMTRPDAMAFVLADLDVAIAGLPNATAGSGDALKRGTKAAARFLKAKVLLNAHVYDGTGTADTGNMNEVVALVDAIAADGFAIEDGYFDIFKQDADNETIWWLPTGVGNRIWNGMHYSQGAPGNDGGGWNGFTTLSEFYDLFEGDANTNVVGSGQEERRGWVPDATNADESNYGIGYGFLIGKQYGVDGQPKKNRAGADLEFTRDFPGLVGNNDATGIRTIKYHPINGAFTEHEIVFRYADAHLMKAEAIMRGASGGDALTLVNELRTMRDATPLSSLSETDMIDERGRELYKEMWRRNDLIRFGQYTKDWEFKSPESIGDETKNLFPIPSNAILSNPNLMQNPGY</sequence>
<evidence type="ECO:0000313" key="7">
    <source>
        <dbReference type="EMBL" id="AOW21550.1"/>
    </source>
</evidence>
<keyword evidence="4" id="KW-0472">Membrane</keyword>
<dbReference type="KEGG" id="lul:LPB138_13065"/>
<name>A0A1D8PAE6_9FLAO</name>
<accession>A0A1D8PAE6</accession>
<gene>
    <name evidence="7" type="ORF">LPB138_13065</name>
</gene>
<evidence type="ECO:0000256" key="4">
    <source>
        <dbReference type="ARBA" id="ARBA00023136"/>
    </source>
</evidence>
<dbReference type="EMBL" id="CP017478">
    <property type="protein sequence ID" value="AOW21550.1"/>
    <property type="molecule type" value="Genomic_DNA"/>
</dbReference>
<evidence type="ECO:0000256" key="2">
    <source>
        <dbReference type="ARBA" id="ARBA00006275"/>
    </source>
</evidence>
<reference evidence="7 8" key="1">
    <citation type="submission" date="2016-10" db="EMBL/GenBank/DDBJ databases">
        <title>Lutibacter sp. LPB0138, isolated from marine gastropod.</title>
        <authorList>
            <person name="Kim E."/>
            <person name="Yi H."/>
        </authorList>
    </citation>
    <scope>NUCLEOTIDE SEQUENCE [LARGE SCALE GENOMIC DNA]</scope>
    <source>
        <strain evidence="7 8">LPB0138</strain>
    </source>
</reference>
<dbReference type="SUPFAM" id="SSF48452">
    <property type="entry name" value="TPR-like"/>
    <property type="match status" value="1"/>
</dbReference>
<dbReference type="Proteomes" id="UP000176050">
    <property type="component" value="Chromosome"/>
</dbReference>
<dbReference type="STRING" id="1850246.LPB138_13065"/>
<evidence type="ECO:0000313" key="8">
    <source>
        <dbReference type="Proteomes" id="UP000176050"/>
    </source>
</evidence>
<evidence type="ECO:0000256" key="5">
    <source>
        <dbReference type="ARBA" id="ARBA00023237"/>
    </source>
</evidence>
<comment type="subcellular location">
    <subcellularLocation>
        <location evidence="1">Cell outer membrane</location>
    </subcellularLocation>
</comment>
<dbReference type="InterPro" id="IPR012944">
    <property type="entry name" value="SusD_RagB_dom"/>
</dbReference>